<keyword evidence="2" id="KW-0378">Hydrolase</keyword>
<comment type="function">
    <text evidence="2">Decapping enzyme for NAD-capped RNAs: specifically hydrolyzes the nicotinamide adenine dinucleotide (NAD) cap from a subset of RNAs by removing the entire NAD moiety from the 5'-end of an NAD-capped RNA.</text>
</comment>
<reference evidence="4 5" key="1">
    <citation type="journal article" date="2024" name="Science">
        <title>Giant polyketide synthase enzymes in the biosynthesis of giant marine polyether toxins.</title>
        <authorList>
            <person name="Fallon T.R."/>
            <person name="Shende V.V."/>
            <person name="Wierzbicki I.H."/>
            <person name="Pendleton A.L."/>
            <person name="Watervoot N.F."/>
            <person name="Auber R.P."/>
            <person name="Gonzalez D.J."/>
            <person name="Wisecaver J.H."/>
            <person name="Moore B.S."/>
        </authorList>
    </citation>
    <scope>NUCLEOTIDE SEQUENCE [LARGE SCALE GENOMIC DNA]</scope>
    <source>
        <strain evidence="4 5">12B1</strain>
    </source>
</reference>
<dbReference type="GO" id="GO:0110155">
    <property type="term" value="P:NAD-cap decapping"/>
    <property type="evidence" value="ECO:0007669"/>
    <property type="project" value="TreeGrafter"/>
</dbReference>
<dbReference type="InterPro" id="IPR013961">
    <property type="entry name" value="RAI1"/>
</dbReference>
<comment type="caution">
    <text evidence="4">The sequence shown here is derived from an EMBL/GenBank/DDBJ whole genome shotgun (WGS) entry which is preliminary data.</text>
</comment>
<dbReference type="GO" id="GO:0005829">
    <property type="term" value="C:cytosol"/>
    <property type="evidence" value="ECO:0007669"/>
    <property type="project" value="TreeGrafter"/>
</dbReference>
<keyword evidence="2" id="KW-0540">Nuclease</keyword>
<keyword evidence="5" id="KW-1185">Reference proteome</keyword>
<proteinExistence type="inferred from homology"/>
<dbReference type="EMBL" id="JBGBPQ010000018">
    <property type="protein sequence ID" value="KAL1507411.1"/>
    <property type="molecule type" value="Genomic_DNA"/>
</dbReference>
<keyword evidence="2" id="KW-0547">Nucleotide-binding</keyword>
<dbReference type="AlphaFoldDB" id="A0AB34IW31"/>
<dbReference type="InterPro" id="IPR039039">
    <property type="entry name" value="RAI1-like_fam"/>
</dbReference>
<dbReference type="GO" id="GO:0046872">
    <property type="term" value="F:metal ion binding"/>
    <property type="evidence" value="ECO:0007669"/>
    <property type="project" value="UniProtKB-KW"/>
</dbReference>
<organism evidence="4 5">
    <name type="scientific">Prymnesium parvum</name>
    <name type="common">Toxic golden alga</name>
    <dbReference type="NCBI Taxonomy" id="97485"/>
    <lineage>
        <taxon>Eukaryota</taxon>
        <taxon>Haptista</taxon>
        <taxon>Haptophyta</taxon>
        <taxon>Prymnesiophyceae</taxon>
        <taxon>Prymnesiales</taxon>
        <taxon>Prymnesiaceae</taxon>
        <taxon>Prymnesium</taxon>
    </lineage>
</organism>
<evidence type="ECO:0000313" key="5">
    <source>
        <dbReference type="Proteomes" id="UP001515480"/>
    </source>
</evidence>
<name>A0AB34IW31_PRYPA</name>
<evidence type="ECO:0000256" key="2">
    <source>
        <dbReference type="RuleBase" id="RU367113"/>
    </source>
</evidence>
<evidence type="ECO:0000259" key="3">
    <source>
        <dbReference type="Pfam" id="PF08652"/>
    </source>
</evidence>
<keyword evidence="2" id="KW-0694">RNA-binding</keyword>
<dbReference type="PANTHER" id="PTHR12395:SF9">
    <property type="entry name" value="DECAPPING AND EXORIBONUCLEASE PROTEIN"/>
    <property type="match status" value="1"/>
</dbReference>
<dbReference type="GO" id="GO:0004518">
    <property type="term" value="F:nuclease activity"/>
    <property type="evidence" value="ECO:0007669"/>
    <property type="project" value="UniProtKB-KW"/>
</dbReference>
<dbReference type="Pfam" id="PF08652">
    <property type="entry name" value="RAI1"/>
    <property type="match status" value="2"/>
</dbReference>
<accession>A0AB34IW31</accession>
<sequence length="400" mass="44715">MSSQQRLFRGMRVVGTLPVGSPSQYQGPPPRFGKPKEVACFSRDSSRAVHFDRRALRDYTPPPLPVALDDGFASYVPKDNADEPAPLADVFAALAAQKQPVQPGQIVTFRNNLNKLMATPYAPSDDWEIGVHRQPGGVLELQVRETERRQREEAARDERSRRMCYWGYSFEQACTAGRAAAAAAAPRAGEYRVPSPSDPESFAHLYSSSRLEELRRRYGRERGGGGGGGGGVNANEEFCAVMKLELEQVRLFMAAEIDCRAGEPAEYVELKTSKLLEKPRDKASFERHKLLKFWLQSFLAGVPRVVVGFRDEAGVVRKLQAFKTLEIPRLVRAQGVWDPSVCLNFGRVVLEWVVEQVRRLPGAPRLLLRYEPAQNELLLVEEEGAEEESGHVGVKRARIE</sequence>
<protein>
    <recommendedName>
        <fullName evidence="2">Decapping nuclease</fullName>
        <ecNumber evidence="2">3.6.1.-</ecNumber>
    </recommendedName>
</protein>
<dbReference type="EC" id="3.6.1.-" evidence="2"/>
<keyword evidence="2" id="KW-0479">Metal-binding</keyword>
<comment type="similarity">
    <text evidence="1 2">Belongs to the DXO/Dom3Z family.</text>
</comment>
<gene>
    <name evidence="4" type="ORF">AB1Y20_008252</name>
</gene>
<dbReference type="PANTHER" id="PTHR12395">
    <property type="entry name" value="DOM-3 RELATED"/>
    <property type="match status" value="1"/>
</dbReference>
<comment type="cofactor">
    <cofactor evidence="2">
        <name>a divalent metal cation</name>
        <dbReference type="ChEBI" id="CHEBI:60240"/>
    </cofactor>
</comment>
<dbReference type="GO" id="GO:0000166">
    <property type="term" value="F:nucleotide binding"/>
    <property type="evidence" value="ECO:0007669"/>
    <property type="project" value="UniProtKB-KW"/>
</dbReference>
<dbReference type="GO" id="GO:0000956">
    <property type="term" value="P:nuclear-transcribed mRNA catabolic process"/>
    <property type="evidence" value="ECO:0007669"/>
    <property type="project" value="TreeGrafter"/>
</dbReference>
<dbReference type="GO" id="GO:0003723">
    <property type="term" value="F:RNA binding"/>
    <property type="evidence" value="ECO:0007669"/>
    <property type="project" value="UniProtKB-KW"/>
</dbReference>
<dbReference type="GO" id="GO:0005634">
    <property type="term" value="C:nucleus"/>
    <property type="evidence" value="ECO:0007669"/>
    <property type="project" value="UniProtKB-SubCell"/>
</dbReference>
<dbReference type="Proteomes" id="UP001515480">
    <property type="component" value="Unassembled WGS sequence"/>
</dbReference>
<comment type="subcellular location">
    <subcellularLocation>
        <location evidence="2">Nucleus</location>
    </subcellularLocation>
</comment>
<feature type="domain" description="RAI1-like" evidence="3">
    <location>
        <begin position="229"/>
        <end position="384"/>
    </location>
</feature>
<evidence type="ECO:0000313" key="4">
    <source>
        <dbReference type="EMBL" id="KAL1507411.1"/>
    </source>
</evidence>
<feature type="domain" description="RAI1-like" evidence="3">
    <location>
        <begin position="34"/>
        <end position="182"/>
    </location>
</feature>
<evidence type="ECO:0000256" key="1">
    <source>
        <dbReference type="ARBA" id="ARBA00006562"/>
    </source>
</evidence>
<dbReference type="GO" id="GO:0034353">
    <property type="term" value="F:mRNA 5'-diphosphatase activity"/>
    <property type="evidence" value="ECO:0007669"/>
    <property type="project" value="TreeGrafter"/>
</dbReference>
<keyword evidence="2" id="KW-0539">Nucleus</keyword>